<organism evidence="2 3">
    <name type="scientific">Tanacetum coccineum</name>
    <dbReference type="NCBI Taxonomy" id="301880"/>
    <lineage>
        <taxon>Eukaryota</taxon>
        <taxon>Viridiplantae</taxon>
        <taxon>Streptophyta</taxon>
        <taxon>Embryophyta</taxon>
        <taxon>Tracheophyta</taxon>
        <taxon>Spermatophyta</taxon>
        <taxon>Magnoliopsida</taxon>
        <taxon>eudicotyledons</taxon>
        <taxon>Gunneridae</taxon>
        <taxon>Pentapetalae</taxon>
        <taxon>asterids</taxon>
        <taxon>campanulids</taxon>
        <taxon>Asterales</taxon>
        <taxon>Asteraceae</taxon>
        <taxon>Asteroideae</taxon>
        <taxon>Anthemideae</taxon>
        <taxon>Anthemidinae</taxon>
        <taxon>Tanacetum</taxon>
    </lineage>
</organism>
<feature type="region of interest" description="Disordered" evidence="1">
    <location>
        <begin position="142"/>
        <end position="183"/>
    </location>
</feature>
<dbReference type="Proteomes" id="UP001151760">
    <property type="component" value="Unassembled WGS sequence"/>
</dbReference>
<evidence type="ECO:0000256" key="1">
    <source>
        <dbReference type="SAM" id="MobiDB-lite"/>
    </source>
</evidence>
<proteinExistence type="predicted"/>
<sequence length="238" mass="26048">MPPRMTTRSVGRPAAASRGEGTGGRGGCRTRGCSGDQDDGRIDGQGGQVGGQGTQVGDQGRGQGNGRNQNGDAANDNIWGDVSRGCTYKEFLACKPKEYDGKGGAIVYTHWIEIQDMSGCRDSMSWEDFKTLTREEFCLNNESSSLSNPRKIHQKNPKKRGNRGEPSKDRNVRDDNKRTRTENAFATTTNLVGRENTGNFAKDCRVVPRNVNPINARNPTVRAYYECGSTDYVKSVCP</sequence>
<keyword evidence="3" id="KW-1185">Reference proteome</keyword>
<reference evidence="2" key="2">
    <citation type="submission" date="2022-01" db="EMBL/GenBank/DDBJ databases">
        <authorList>
            <person name="Yamashiro T."/>
            <person name="Shiraishi A."/>
            <person name="Satake H."/>
            <person name="Nakayama K."/>
        </authorList>
    </citation>
    <scope>NUCLEOTIDE SEQUENCE</scope>
</reference>
<feature type="compositionally biased region" description="Gly residues" evidence="1">
    <location>
        <begin position="43"/>
        <end position="65"/>
    </location>
</feature>
<feature type="compositionally biased region" description="Low complexity" evidence="1">
    <location>
        <begin position="66"/>
        <end position="77"/>
    </location>
</feature>
<protein>
    <recommendedName>
        <fullName evidence="4">Reverse transcriptase domain-containing protein</fullName>
    </recommendedName>
</protein>
<reference evidence="2" key="1">
    <citation type="journal article" date="2022" name="Int. J. Mol. Sci.">
        <title>Draft Genome of Tanacetum Coccineum: Genomic Comparison of Closely Related Tanacetum-Family Plants.</title>
        <authorList>
            <person name="Yamashiro T."/>
            <person name="Shiraishi A."/>
            <person name="Nakayama K."/>
            <person name="Satake H."/>
        </authorList>
    </citation>
    <scope>NUCLEOTIDE SEQUENCE</scope>
</reference>
<feature type="compositionally biased region" description="Basic and acidic residues" evidence="1">
    <location>
        <begin position="162"/>
        <end position="181"/>
    </location>
</feature>
<feature type="compositionally biased region" description="Gly residues" evidence="1">
    <location>
        <begin position="20"/>
        <end position="29"/>
    </location>
</feature>
<gene>
    <name evidence="2" type="ORF">Tco_0937101</name>
</gene>
<comment type="caution">
    <text evidence="2">The sequence shown here is derived from an EMBL/GenBank/DDBJ whole genome shotgun (WGS) entry which is preliminary data.</text>
</comment>
<feature type="region of interest" description="Disordered" evidence="1">
    <location>
        <begin position="1"/>
        <end position="79"/>
    </location>
</feature>
<dbReference type="EMBL" id="BQNB010015207">
    <property type="protein sequence ID" value="GJT37236.1"/>
    <property type="molecule type" value="Genomic_DNA"/>
</dbReference>
<feature type="non-terminal residue" evidence="2">
    <location>
        <position position="238"/>
    </location>
</feature>
<accession>A0ABQ5DDC8</accession>
<evidence type="ECO:0008006" key="4">
    <source>
        <dbReference type="Google" id="ProtNLM"/>
    </source>
</evidence>
<evidence type="ECO:0000313" key="2">
    <source>
        <dbReference type="EMBL" id="GJT37236.1"/>
    </source>
</evidence>
<name>A0ABQ5DDC8_9ASTR</name>
<feature type="compositionally biased region" description="Basic residues" evidence="1">
    <location>
        <begin position="150"/>
        <end position="161"/>
    </location>
</feature>
<evidence type="ECO:0000313" key="3">
    <source>
        <dbReference type="Proteomes" id="UP001151760"/>
    </source>
</evidence>